<evidence type="ECO:0000256" key="4">
    <source>
        <dbReference type="ARBA" id="ARBA00022692"/>
    </source>
</evidence>
<feature type="transmembrane region" description="Helical" evidence="7">
    <location>
        <begin position="323"/>
        <end position="342"/>
    </location>
</feature>
<dbReference type="Pfam" id="PF16913">
    <property type="entry name" value="PUNUT"/>
    <property type="match status" value="1"/>
</dbReference>
<evidence type="ECO:0000256" key="3">
    <source>
        <dbReference type="ARBA" id="ARBA00022448"/>
    </source>
</evidence>
<evidence type="ECO:0000256" key="2">
    <source>
        <dbReference type="ARBA" id="ARBA00006213"/>
    </source>
</evidence>
<dbReference type="PANTHER" id="PTHR31376:SF105">
    <property type="entry name" value="PURINE PERMEASE-RELATED"/>
    <property type="match status" value="1"/>
</dbReference>
<dbReference type="SUPFAM" id="SSF103481">
    <property type="entry name" value="Multidrug resistance efflux transporter EmrE"/>
    <property type="match status" value="1"/>
</dbReference>
<comment type="similarity">
    <text evidence="2 7">Belongs to the purine permeases (TC 2.A.7.14) family.</text>
</comment>
<keyword evidence="3 7" id="KW-0813">Transport</keyword>
<feature type="transmembrane region" description="Helical" evidence="7">
    <location>
        <begin position="189"/>
        <end position="209"/>
    </location>
</feature>
<feature type="transmembrane region" description="Helical" evidence="7">
    <location>
        <begin position="26"/>
        <end position="51"/>
    </location>
</feature>
<dbReference type="InterPro" id="IPR030182">
    <property type="entry name" value="PUP_plant"/>
</dbReference>
<feature type="transmembrane region" description="Helical" evidence="7">
    <location>
        <begin position="57"/>
        <end position="80"/>
    </location>
</feature>
<dbReference type="InterPro" id="IPR037185">
    <property type="entry name" value="EmrE-like"/>
</dbReference>
<evidence type="ECO:0000256" key="1">
    <source>
        <dbReference type="ARBA" id="ARBA00004141"/>
    </source>
</evidence>
<keyword evidence="6 7" id="KW-0472">Membrane</keyword>
<proteinExistence type="inferred from homology"/>
<name>A0A4Y7IGS9_PAPSO</name>
<evidence type="ECO:0000313" key="9">
    <source>
        <dbReference type="Proteomes" id="UP000316621"/>
    </source>
</evidence>
<dbReference type="GO" id="GO:0005345">
    <property type="term" value="F:purine nucleobase transmembrane transporter activity"/>
    <property type="evidence" value="ECO:0007669"/>
    <property type="project" value="UniProtKB-UniRule"/>
</dbReference>
<gene>
    <name evidence="8" type="ORF">C5167_039848</name>
</gene>
<feature type="transmembrane region" description="Helical" evidence="7">
    <location>
        <begin position="157"/>
        <end position="177"/>
    </location>
</feature>
<feature type="transmembrane region" description="Helical" evidence="7">
    <location>
        <begin position="266"/>
        <end position="284"/>
    </location>
</feature>
<evidence type="ECO:0000256" key="7">
    <source>
        <dbReference type="RuleBase" id="RU368015"/>
    </source>
</evidence>
<dbReference type="PANTHER" id="PTHR31376">
    <property type="entry name" value="OS09G0467300 PROTEIN-RELATED"/>
    <property type="match status" value="1"/>
</dbReference>
<dbReference type="OMA" id="FEMENME"/>
<dbReference type="GO" id="GO:0015211">
    <property type="term" value="F:purine nucleoside transmembrane transporter activity"/>
    <property type="evidence" value="ECO:0007669"/>
    <property type="project" value="UniProtKB-UniRule"/>
</dbReference>
<comment type="subcellular location">
    <subcellularLocation>
        <location evidence="1 7">Membrane</location>
        <topology evidence="1 7">Multi-pass membrane protein</topology>
    </subcellularLocation>
</comment>
<dbReference type="EMBL" id="CM010715">
    <property type="protein sequence ID" value="RZC46911.1"/>
    <property type="molecule type" value="Genomic_DNA"/>
</dbReference>
<feature type="transmembrane region" description="Helical" evidence="7">
    <location>
        <begin position="221"/>
        <end position="246"/>
    </location>
</feature>
<dbReference type="GO" id="GO:0016020">
    <property type="term" value="C:membrane"/>
    <property type="evidence" value="ECO:0007669"/>
    <property type="project" value="UniProtKB-SubCell"/>
</dbReference>
<dbReference type="Gramene" id="RZC46911">
    <property type="protein sequence ID" value="RZC46911"/>
    <property type="gene ID" value="C5167_039848"/>
</dbReference>
<organism evidence="8 9">
    <name type="scientific">Papaver somniferum</name>
    <name type="common">Opium poppy</name>
    <dbReference type="NCBI Taxonomy" id="3469"/>
    <lineage>
        <taxon>Eukaryota</taxon>
        <taxon>Viridiplantae</taxon>
        <taxon>Streptophyta</taxon>
        <taxon>Embryophyta</taxon>
        <taxon>Tracheophyta</taxon>
        <taxon>Spermatophyta</taxon>
        <taxon>Magnoliopsida</taxon>
        <taxon>Ranunculales</taxon>
        <taxon>Papaveraceae</taxon>
        <taxon>Papaveroideae</taxon>
        <taxon>Papaver</taxon>
    </lineage>
</organism>
<reference evidence="8 9" key="1">
    <citation type="journal article" date="2018" name="Science">
        <title>The opium poppy genome and morphinan production.</title>
        <authorList>
            <person name="Guo L."/>
            <person name="Winzer T."/>
            <person name="Yang X."/>
            <person name="Li Y."/>
            <person name="Ning Z."/>
            <person name="He Z."/>
            <person name="Teodor R."/>
            <person name="Lu Y."/>
            <person name="Bowser T.A."/>
            <person name="Graham I.A."/>
            <person name="Ye K."/>
        </authorList>
    </citation>
    <scope>NUCLEOTIDE SEQUENCE [LARGE SCALE GENOMIC DNA]</scope>
    <source>
        <strain evidence="9">cv. HN1</strain>
        <tissue evidence="8">Leaves</tissue>
    </source>
</reference>
<accession>A0A4Y7IGS9</accession>
<feature type="transmembrane region" description="Helical" evidence="7">
    <location>
        <begin position="92"/>
        <end position="112"/>
    </location>
</feature>
<dbReference type="STRING" id="3469.A0A4Y7IGS9"/>
<keyword evidence="4 7" id="KW-0812">Transmembrane</keyword>
<dbReference type="Proteomes" id="UP000316621">
    <property type="component" value="Chromosome 1"/>
</dbReference>
<feature type="transmembrane region" description="Helical" evidence="7">
    <location>
        <begin position="132"/>
        <end position="150"/>
    </location>
</feature>
<evidence type="ECO:0000256" key="5">
    <source>
        <dbReference type="ARBA" id="ARBA00022989"/>
    </source>
</evidence>
<dbReference type="AlphaFoldDB" id="A0A4Y7IGS9"/>
<keyword evidence="9" id="KW-1185">Reference proteome</keyword>
<sequence>MLPRSEGTKKSLFNLINKMDTIKRKYLMLFNSVLLAIGATGGPLLLRLYFVRGGKRIWLSSALGSAGWPILILPLSLSYIFKRGGGGENGRVKFFTITPPLIIFSAFIGLLLGLNDYLYSHGVSLLPVSTSTLIMSTHLAFTAGFAFVLVKQKFTPYSINAVVLLTVGAILLGLHSNGDKPVNQSNRDYYFGFFLTVGASVISGLLFPLAELMYIKAMQALTYSLVIEMQIVTAVVASLFCIVGMIINNDFKAIPSEGKEYELGEVKYYVVLVSIAIMWQIYFVGTAGVIFCSTSLLAGIITAVILPVTEILSVVFYHESFKSEKGIALFLSFWGLISYLYGDYRENIKLKKAAQKQSSELELDENLPPQTNLQ</sequence>
<feature type="transmembrane region" description="Helical" evidence="7">
    <location>
        <begin position="296"/>
        <end position="317"/>
    </location>
</feature>
<protein>
    <recommendedName>
        <fullName evidence="7">Probable purine permease</fullName>
    </recommendedName>
</protein>
<evidence type="ECO:0000256" key="6">
    <source>
        <dbReference type="ARBA" id="ARBA00023136"/>
    </source>
</evidence>
<keyword evidence="5 7" id="KW-1133">Transmembrane helix</keyword>
<evidence type="ECO:0000313" key="8">
    <source>
        <dbReference type="EMBL" id="RZC46911.1"/>
    </source>
</evidence>